<accession>A0AAJ2YQX6</accession>
<reference evidence="1 2" key="1">
    <citation type="submission" date="2019-12" db="EMBL/GenBank/DDBJ databases">
        <title>Acinetobacter haemolyticus comparative genomics.</title>
        <authorList>
            <person name="Castro-Jaimes S."/>
            <person name="Bello-Lopez E."/>
            <person name="Velazquez-Acosta C."/>
            <person name="Volkow-Fernandez P."/>
            <person name="Lozano-Zarain P."/>
            <person name="Castillo Ramirez S."/>
            <person name="Cevallos M.A."/>
        </authorList>
    </citation>
    <scope>NUCLEOTIDE SEQUENCE [LARGE SCALE GENOMIC DNA]</scope>
    <source>
        <strain evidence="1 2">AN10</strain>
    </source>
</reference>
<comment type="caution">
    <text evidence="1">The sequence shown here is derived from an EMBL/GenBank/DDBJ whole genome shotgun (WGS) entry which is preliminary data.</text>
</comment>
<gene>
    <name evidence="1" type="ORF">GPS52_00285</name>
</gene>
<dbReference type="EMBL" id="WTTO01000001">
    <property type="protein sequence ID" value="NAR71947.1"/>
    <property type="molecule type" value="Genomic_DNA"/>
</dbReference>
<name>A0AAJ2YQX6_ACIHA</name>
<dbReference type="AlphaFoldDB" id="A0AAJ2YQX6"/>
<dbReference type="Proteomes" id="UP000451048">
    <property type="component" value="Unassembled WGS sequence"/>
</dbReference>
<dbReference type="RefSeq" id="WP_109440988.1">
    <property type="nucleotide sequence ID" value="NZ_JBDPJG010000010.1"/>
</dbReference>
<evidence type="ECO:0000313" key="1">
    <source>
        <dbReference type="EMBL" id="NAR71947.1"/>
    </source>
</evidence>
<sequence>MKKRLLDTATVVLDKFVNRYHDYENFWAIGVLYSHCKDINRFSLTFDLLNQKCFENDEFLKKINDKFSKYLDDYLLIHNKKRDDVAEAMIKIAFDKDHKISVETLYGDYFQVRVILIDSYTRKFFRYSEGYCVPHTQWLEQRNYIDSLPIESHQVMGNNNFPLELPKKSLMSTDVLFNSYTDL</sequence>
<protein>
    <submittedName>
        <fullName evidence="1">Uncharacterized protein</fullName>
    </submittedName>
</protein>
<evidence type="ECO:0000313" key="2">
    <source>
        <dbReference type="Proteomes" id="UP000451048"/>
    </source>
</evidence>
<proteinExistence type="predicted"/>
<organism evidence="1 2">
    <name type="scientific">Acinetobacter haemolyticus</name>
    <dbReference type="NCBI Taxonomy" id="29430"/>
    <lineage>
        <taxon>Bacteria</taxon>
        <taxon>Pseudomonadati</taxon>
        <taxon>Pseudomonadota</taxon>
        <taxon>Gammaproteobacteria</taxon>
        <taxon>Moraxellales</taxon>
        <taxon>Moraxellaceae</taxon>
        <taxon>Acinetobacter</taxon>
    </lineage>
</organism>